<dbReference type="OrthoDB" id="63267at2759"/>
<dbReference type="EC" id="2.7.11.11" evidence="1"/>
<dbReference type="Gene3D" id="1.10.510.10">
    <property type="entry name" value="Transferase(Phosphotransferase) domain 1"/>
    <property type="match status" value="1"/>
</dbReference>
<dbReference type="InterPro" id="IPR000719">
    <property type="entry name" value="Prot_kinase_dom"/>
</dbReference>
<dbReference type="SMART" id="SM00220">
    <property type="entry name" value="S_TKc"/>
    <property type="match status" value="1"/>
</dbReference>
<protein>
    <recommendedName>
        <fullName evidence="1">cAMP-dependent protein kinase</fullName>
        <ecNumber evidence="1">2.7.11.11</ecNumber>
    </recommendedName>
</protein>
<dbReference type="eggNOG" id="KOG0616">
    <property type="taxonomic scope" value="Eukaryota"/>
</dbReference>
<evidence type="ECO:0000259" key="11">
    <source>
        <dbReference type="PROSITE" id="PS50011"/>
    </source>
</evidence>
<feature type="compositionally biased region" description="Pro residues" evidence="10">
    <location>
        <begin position="350"/>
        <end position="365"/>
    </location>
</feature>
<dbReference type="GO" id="GO:0005524">
    <property type="term" value="F:ATP binding"/>
    <property type="evidence" value="ECO:0007669"/>
    <property type="project" value="UniProtKB-UniRule"/>
</dbReference>
<dbReference type="AlphaFoldDB" id="A0A0L0TAQ2"/>
<evidence type="ECO:0000259" key="12">
    <source>
        <dbReference type="PROSITE" id="PS51285"/>
    </source>
</evidence>
<dbReference type="Gene3D" id="3.30.200.20">
    <property type="entry name" value="Phosphorylase Kinase, domain 1"/>
    <property type="match status" value="1"/>
</dbReference>
<dbReference type="InterPro" id="IPR017441">
    <property type="entry name" value="Protein_kinase_ATP_BS"/>
</dbReference>
<dbReference type="PROSITE" id="PS50011">
    <property type="entry name" value="PROTEIN_KINASE_DOM"/>
    <property type="match status" value="1"/>
</dbReference>
<organism evidence="13 14">
    <name type="scientific">Allomyces macrogynus (strain ATCC 38327)</name>
    <name type="common">Allomyces javanicus var. macrogynus</name>
    <dbReference type="NCBI Taxonomy" id="578462"/>
    <lineage>
        <taxon>Eukaryota</taxon>
        <taxon>Fungi</taxon>
        <taxon>Fungi incertae sedis</taxon>
        <taxon>Blastocladiomycota</taxon>
        <taxon>Blastocladiomycetes</taxon>
        <taxon>Blastocladiales</taxon>
        <taxon>Blastocladiaceae</taxon>
        <taxon>Allomyces</taxon>
    </lineage>
</organism>
<evidence type="ECO:0000256" key="6">
    <source>
        <dbReference type="ARBA" id="ARBA00022840"/>
    </source>
</evidence>
<dbReference type="GO" id="GO:0005952">
    <property type="term" value="C:cAMP-dependent protein kinase complex"/>
    <property type="evidence" value="ECO:0007669"/>
    <property type="project" value="TreeGrafter"/>
</dbReference>
<evidence type="ECO:0000313" key="14">
    <source>
        <dbReference type="Proteomes" id="UP000054350"/>
    </source>
</evidence>
<dbReference type="GO" id="GO:0005829">
    <property type="term" value="C:cytosol"/>
    <property type="evidence" value="ECO:0007669"/>
    <property type="project" value="TreeGrafter"/>
</dbReference>
<evidence type="ECO:0000256" key="1">
    <source>
        <dbReference type="ARBA" id="ARBA00012444"/>
    </source>
</evidence>
<dbReference type="PANTHER" id="PTHR24353:SF37">
    <property type="entry name" value="CAMP-DEPENDENT PROTEIN KINASE CATALYTIC SUBUNIT PRKX"/>
    <property type="match status" value="1"/>
</dbReference>
<evidence type="ECO:0000256" key="2">
    <source>
        <dbReference type="ARBA" id="ARBA00022527"/>
    </source>
</evidence>
<dbReference type="Pfam" id="PF00069">
    <property type="entry name" value="Pkinase"/>
    <property type="match status" value="1"/>
</dbReference>
<feature type="binding site" evidence="9">
    <location>
        <position position="421"/>
    </location>
    <ligand>
        <name>ATP</name>
        <dbReference type="ChEBI" id="CHEBI:30616"/>
    </ligand>
</feature>
<keyword evidence="4 9" id="KW-0547">Nucleotide-binding</keyword>
<keyword evidence="5 13" id="KW-0418">Kinase</keyword>
<proteinExistence type="predicted"/>
<evidence type="ECO:0000256" key="3">
    <source>
        <dbReference type="ARBA" id="ARBA00022679"/>
    </source>
</evidence>
<evidence type="ECO:0000256" key="8">
    <source>
        <dbReference type="ARBA" id="ARBA00047454"/>
    </source>
</evidence>
<evidence type="ECO:0000256" key="9">
    <source>
        <dbReference type="PROSITE-ProRule" id="PRU10141"/>
    </source>
</evidence>
<dbReference type="InterPro" id="IPR011009">
    <property type="entry name" value="Kinase-like_dom_sf"/>
</dbReference>
<dbReference type="FunFam" id="1.10.510.10:FF:000005">
    <property type="entry name" value="cAMP-dependent protein kinase catalytic subunit alpha"/>
    <property type="match status" value="1"/>
</dbReference>
<evidence type="ECO:0000256" key="7">
    <source>
        <dbReference type="ARBA" id="ARBA00047292"/>
    </source>
</evidence>
<dbReference type="PANTHER" id="PTHR24353">
    <property type="entry name" value="CYCLIC NUCLEOTIDE-DEPENDENT PROTEIN KINASE"/>
    <property type="match status" value="1"/>
</dbReference>
<feature type="domain" description="AGC-kinase C-terminal" evidence="12">
    <location>
        <begin position="647"/>
        <end position="700"/>
    </location>
</feature>
<dbReference type="STRING" id="578462.A0A0L0TAQ2"/>
<comment type="catalytic activity">
    <reaction evidence="7">
        <text>L-threonyl-[protein] + ATP = O-phospho-L-threonyl-[protein] + ADP + H(+)</text>
        <dbReference type="Rhea" id="RHEA:46608"/>
        <dbReference type="Rhea" id="RHEA-COMP:11060"/>
        <dbReference type="Rhea" id="RHEA-COMP:11605"/>
        <dbReference type="ChEBI" id="CHEBI:15378"/>
        <dbReference type="ChEBI" id="CHEBI:30013"/>
        <dbReference type="ChEBI" id="CHEBI:30616"/>
        <dbReference type="ChEBI" id="CHEBI:61977"/>
        <dbReference type="ChEBI" id="CHEBI:456216"/>
        <dbReference type="EC" id="2.7.11.11"/>
    </reaction>
</comment>
<comment type="catalytic activity">
    <reaction evidence="8">
        <text>L-seryl-[protein] + ATP = O-phospho-L-seryl-[protein] + ADP + H(+)</text>
        <dbReference type="Rhea" id="RHEA:17989"/>
        <dbReference type="Rhea" id="RHEA-COMP:9863"/>
        <dbReference type="Rhea" id="RHEA-COMP:11604"/>
        <dbReference type="ChEBI" id="CHEBI:15378"/>
        <dbReference type="ChEBI" id="CHEBI:29999"/>
        <dbReference type="ChEBI" id="CHEBI:30616"/>
        <dbReference type="ChEBI" id="CHEBI:83421"/>
        <dbReference type="ChEBI" id="CHEBI:456216"/>
        <dbReference type="EC" id="2.7.11.11"/>
    </reaction>
</comment>
<keyword evidence="3" id="KW-0808">Transferase</keyword>
<dbReference type="InterPro" id="IPR008271">
    <property type="entry name" value="Ser/Thr_kinase_AS"/>
</dbReference>
<accession>A0A0L0TAQ2</accession>
<dbReference type="SUPFAM" id="SSF56112">
    <property type="entry name" value="Protein kinase-like (PK-like)"/>
    <property type="match status" value="1"/>
</dbReference>
<feature type="region of interest" description="Disordered" evidence="10">
    <location>
        <begin position="1"/>
        <end position="65"/>
    </location>
</feature>
<evidence type="ECO:0000256" key="5">
    <source>
        <dbReference type="ARBA" id="ARBA00022777"/>
    </source>
</evidence>
<dbReference type="CDD" id="cd05580">
    <property type="entry name" value="STKc_PKA_like"/>
    <property type="match status" value="1"/>
</dbReference>
<keyword evidence="6 9" id="KW-0067">ATP-binding</keyword>
<feature type="region of interest" description="Disordered" evidence="10">
    <location>
        <begin position="142"/>
        <end position="233"/>
    </location>
</feature>
<feature type="compositionally biased region" description="Low complexity" evidence="10">
    <location>
        <begin position="1"/>
        <end position="25"/>
    </location>
</feature>
<dbReference type="PROSITE" id="PS00107">
    <property type="entry name" value="PROTEIN_KINASE_ATP"/>
    <property type="match status" value="1"/>
</dbReference>
<dbReference type="SMART" id="SM00133">
    <property type="entry name" value="S_TK_X"/>
    <property type="match status" value="1"/>
</dbReference>
<dbReference type="GO" id="GO:0004691">
    <property type="term" value="F:cAMP-dependent protein kinase activity"/>
    <property type="evidence" value="ECO:0007669"/>
    <property type="project" value="UniProtKB-EC"/>
</dbReference>
<sequence>MLHDPAACAPVASPSAAPSTAATGAQQCARAGGPLGALPSRDPSPVRGSAQQQQPYGYALPAGSAPSSPMITAAATSSTMLPPPSPAKRAHPAPLHVHTAAPVLGTMSPPASPYRAAATTLPWPASSLPGSPLATSFTTLPLQPQQQQQQHAPAGASATQAVLPSPTLPHPLHMSSPSLRHQLSQSQLLHMHVQQHQHPQQHQQHQHPQQQHPQPMHALPTPAASLASASSSMSGTTDPYAYAMYSPQLASFAAAAAAAQPSPPLQQQSRAAPGTPTFYPASLPASPVVALAPLLQSPHMAPVVPSPVSAPTPPLMLAAPPRPPAPAAAMTAVAPLTAAAHLAQAVQQQPTPPPTAVLPPPPPPARSATAPAATATATASGNGGRRYHLADFDLMQTLGTGTFGRVHLARLKGTAQYFAMKVLKKTEVVRLKQVEHINSEKAILSRIYHPFIVNLFCTFQDASNLYMLLEYVGGGELFSHLRRAGRFSNDMARFYAAEIVTAIEYLHARDIIYRDLKPENLLLDVRGHIKITDFGFSKVVPDRTWTLCGTPEYLAPEIIQGKGHGRAVDWWSLGILIFEMLCGYPPFYDDSPYGIYEKILAGRIQFPPFVDANARDLIRRLLSADRTKRLGNLKDGAADIKCHRWFKGVDWDAVVGKRVLPPIIPRMAGPGDTANFERYPEPDPEPVATADPFGYLFSTF</sequence>
<feature type="compositionally biased region" description="Low complexity" evidence="10">
    <location>
        <begin position="175"/>
        <end position="232"/>
    </location>
</feature>
<dbReference type="PROSITE" id="PS51285">
    <property type="entry name" value="AGC_KINASE_CTER"/>
    <property type="match status" value="1"/>
</dbReference>
<feature type="domain" description="Protein kinase" evidence="11">
    <location>
        <begin position="392"/>
        <end position="646"/>
    </location>
</feature>
<dbReference type="PROSITE" id="PS00108">
    <property type="entry name" value="PROTEIN_KINASE_ST"/>
    <property type="match status" value="1"/>
</dbReference>
<feature type="region of interest" description="Disordered" evidence="10">
    <location>
        <begin position="346"/>
        <end position="382"/>
    </location>
</feature>
<feature type="compositionally biased region" description="Low complexity" evidence="10">
    <location>
        <begin position="366"/>
        <end position="380"/>
    </location>
</feature>
<dbReference type="FunFam" id="3.30.200.20:FF:000005">
    <property type="entry name" value="cAMP-dependent protein kinase catalytic subunit"/>
    <property type="match status" value="1"/>
</dbReference>
<keyword evidence="14" id="KW-1185">Reference proteome</keyword>
<name>A0A0L0TAQ2_ALLM3</name>
<dbReference type="OMA" id="PASMMTI"/>
<dbReference type="Proteomes" id="UP000054350">
    <property type="component" value="Unassembled WGS sequence"/>
</dbReference>
<evidence type="ECO:0000256" key="4">
    <source>
        <dbReference type="ARBA" id="ARBA00022741"/>
    </source>
</evidence>
<gene>
    <name evidence="13" type="ORF">AMAG_16106</name>
</gene>
<evidence type="ECO:0000313" key="13">
    <source>
        <dbReference type="EMBL" id="KNE71801.1"/>
    </source>
</evidence>
<reference evidence="14" key="2">
    <citation type="submission" date="2009-11" db="EMBL/GenBank/DDBJ databases">
        <title>The Genome Sequence of Allomyces macrogynus strain ATCC 38327.</title>
        <authorList>
            <consortium name="The Broad Institute Genome Sequencing Platform"/>
            <person name="Russ C."/>
            <person name="Cuomo C."/>
            <person name="Shea T."/>
            <person name="Young S.K."/>
            <person name="Zeng Q."/>
            <person name="Koehrsen M."/>
            <person name="Haas B."/>
            <person name="Borodovsky M."/>
            <person name="Guigo R."/>
            <person name="Alvarado L."/>
            <person name="Berlin A."/>
            <person name="Borenstein D."/>
            <person name="Chen Z."/>
            <person name="Engels R."/>
            <person name="Freedman E."/>
            <person name="Gellesch M."/>
            <person name="Goldberg J."/>
            <person name="Griggs A."/>
            <person name="Gujja S."/>
            <person name="Heiman D."/>
            <person name="Hepburn T."/>
            <person name="Howarth C."/>
            <person name="Jen D."/>
            <person name="Larson L."/>
            <person name="Lewis B."/>
            <person name="Mehta T."/>
            <person name="Park D."/>
            <person name="Pearson M."/>
            <person name="Roberts A."/>
            <person name="Saif S."/>
            <person name="Shenoy N."/>
            <person name="Sisk P."/>
            <person name="Stolte C."/>
            <person name="Sykes S."/>
            <person name="Walk T."/>
            <person name="White J."/>
            <person name="Yandava C."/>
            <person name="Burger G."/>
            <person name="Gray M.W."/>
            <person name="Holland P.W.H."/>
            <person name="King N."/>
            <person name="Lang F.B.F."/>
            <person name="Roger A.J."/>
            <person name="Ruiz-Trillo I."/>
            <person name="Lander E."/>
            <person name="Nusbaum C."/>
        </authorList>
    </citation>
    <scope>NUCLEOTIDE SEQUENCE [LARGE SCALE GENOMIC DNA]</scope>
    <source>
        <strain evidence="14">ATCC 38327</strain>
    </source>
</reference>
<evidence type="ECO:0000256" key="10">
    <source>
        <dbReference type="SAM" id="MobiDB-lite"/>
    </source>
</evidence>
<dbReference type="VEuPathDB" id="FungiDB:AMAG_16106"/>
<dbReference type="InterPro" id="IPR000961">
    <property type="entry name" value="AGC-kinase_C"/>
</dbReference>
<dbReference type="EMBL" id="GG745374">
    <property type="protein sequence ID" value="KNE71801.1"/>
    <property type="molecule type" value="Genomic_DNA"/>
</dbReference>
<reference evidence="13 14" key="1">
    <citation type="submission" date="2009-11" db="EMBL/GenBank/DDBJ databases">
        <title>Annotation of Allomyces macrogynus ATCC 38327.</title>
        <authorList>
            <consortium name="The Broad Institute Genome Sequencing Platform"/>
            <person name="Russ C."/>
            <person name="Cuomo C."/>
            <person name="Burger G."/>
            <person name="Gray M.W."/>
            <person name="Holland P.W.H."/>
            <person name="King N."/>
            <person name="Lang F.B.F."/>
            <person name="Roger A.J."/>
            <person name="Ruiz-Trillo I."/>
            <person name="Young S.K."/>
            <person name="Zeng Q."/>
            <person name="Gargeya S."/>
            <person name="Fitzgerald M."/>
            <person name="Haas B."/>
            <person name="Abouelleil A."/>
            <person name="Alvarado L."/>
            <person name="Arachchi H.M."/>
            <person name="Berlin A."/>
            <person name="Chapman S.B."/>
            <person name="Gearin G."/>
            <person name="Goldberg J."/>
            <person name="Griggs A."/>
            <person name="Gujja S."/>
            <person name="Hansen M."/>
            <person name="Heiman D."/>
            <person name="Howarth C."/>
            <person name="Larimer J."/>
            <person name="Lui A."/>
            <person name="MacDonald P.J.P."/>
            <person name="McCowen C."/>
            <person name="Montmayeur A."/>
            <person name="Murphy C."/>
            <person name="Neiman D."/>
            <person name="Pearson M."/>
            <person name="Priest M."/>
            <person name="Roberts A."/>
            <person name="Saif S."/>
            <person name="Shea T."/>
            <person name="Sisk P."/>
            <person name="Stolte C."/>
            <person name="Sykes S."/>
            <person name="Wortman J."/>
            <person name="Nusbaum C."/>
            <person name="Birren B."/>
        </authorList>
    </citation>
    <scope>NUCLEOTIDE SEQUENCE [LARGE SCALE GENOMIC DNA]</scope>
    <source>
        <strain evidence="13 14">ATCC 38327</strain>
    </source>
</reference>
<keyword evidence="2" id="KW-0723">Serine/threonine-protein kinase</keyword>